<evidence type="ECO:0000256" key="1">
    <source>
        <dbReference type="ARBA" id="ARBA00000900"/>
    </source>
</evidence>
<dbReference type="InterPro" id="IPR058051">
    <property type="entry name" value="Znf_RING_synoviolin"/>
</dbReference>
<dbReference type="GO" id="GO:0061630">
    <property type="term" value="F:ubiquitin protein ligase activity"/>
    <property type="evidence" value="ECO:0007669"/>
    <property type="project" value="UniProtKB-EC"/>
</dbReference>
<feature type="compositionally biased region" description="Pro residues" evidence="16">
    <location>
        <begin position="438"/>
        <end position="453"/>
    </location>
</feature>
<keyword evidence="7 17" id="KW-0812">Transmembrane</keyword>
<feature type="transmembrane region" description="Helical" evidence="17">
    <location>
        <begin position="98"/>
        <end position="118"/>
    </location>
</feature>
<feature type="compositionally biased region" description="Polar residues" evidence="16">
    <location>
        <begin position="422"/>
        <end position="432"/>
    </location>
</feature>
<dbReference type="GO" id="GO:0005789">
    <property type="term" value="C:endoplasmic reticulum membrane"/>
    <property type="evidence" value="ECO:0007669"/>
    <property type="project" value="UniProtKB-SubCell"/>
</dbReference>
<evidence type="ECO:0000256" key="14">
    <source>
        <dbReference type="ARBA" id="ARBA00023136"/>
    </source>
</evidence>
<evidence type="ECO:0000313" key="20">
    <source>
        <dbReference type="Proteomes" id="UP001166286"/>
    </source>
</evidence>
<feature type="compositionally biased region" description="Polar residues" evidence="16">
    <location>
        <begin position="748"/>
        <end position="777"/>
    </location>
</feature>
<evidence type="ECO:0000256" key="9">
    <source>
        <dbReference type="ARBA" id="ARBA00022771"/>
    </source>
</evidence>
<dbReference type="EMBL" id="JAFEKC020000003">
    <property type="protein sequence ID" value="KAK0515512.1"/>
    <property type="molecule type" value="Genomic_DNA"/>
</dbReference>
<feature type="domain" description="RING-type" evidence="18">
    <location>
        <begin position="342"/>
        <end position="410"/>
    </location>
</feature>
<comment type="caution">
    <text evidence="19">The sequence shown here is derived from an EMBL/GenBank/DDBJ whole genome shotgun (WGS) entry which is preliminary data.</text>
</comment>
<name>A0AA39R5X6_9LECA</name>
<dbReference type="Proteomes" id="UP001166286">
    <property type="component" value="Unassembled WGS sequence"/>
</dbReference>
<dbReference type="InterPro" id="IPR050731">
    <property type="entry name" value="HRD1_E3_ubiq-ligases"/>
</dbReference>
<dbReference type="GO" id="GO:0043161">
    <property type="term" value="P:proteasome-mediated ubiquitin-dependent protein catabolic process"/>
    <property type="evidence" value="ECO:0007669"/>
    <property type="project" value="TreeGrafter"/>
</dbReference>
<dbReference type="PANTHER" id="PTHR22763">
    <property type="entry name" value="RING ZINC FINGER PROTEIN"/>
    <property type="match status" value="1"/>
</dbReference>
<feature type="compositionally biased region" description="Polar residues" evidence="16">
    <location>
        <begin position="722"/>
        <end position="734"/>
    </location>
</feature>
<keyword evidence="20" id="KW-1185">Reference proteome</keyword>
<dbReference type="Pfam" id="PF25563">
    <property type="entry name" value="TPR_SYVN1_N"/>
    <property type="match status" value="1"/>
</dbReference>
<keyword evidence="11" id="KW-0256">Endoplasmic reticulum</keyword>
<dbReference type="GO" id="GO:0008270">
    <property type="term" value="F:zinc ion binding"/>
    <property type="evidence" value="ECO:0007669"/>
    <property type="project" value="UniProtKB-KW"/>
</dbReference>
<feature type="region of interest" description="Disordered" evidence="16">
    <location>
        <begin position="641"/>
        <end position="794"/>
    </location>
</feature>
<keyword evidence="6" id="KW-0808">Transferase</keyword>
<feature type="compositionally biased region" description="Low complexity" evidence="16">
    <location>
        <begin position="684"/>
        <end position="695"/>
    </location>
</feature>
<feature type="transmembrane region" description="Helical" evidence="17">
    <location>
        <begin position="5"/>
        <end position="22"/>
    </location>
</feature>
<comment type="pathway">
    <text evidence="3">Protein modification; protein ubiquitination.</text>
</comment>
<feature type="transmembrane region" description="Helical" evidence="17">
    <location>
        <begin position="34"/>
        <end position="60"/>
    </location>
</feature>
<keyword evidence="13 17" id="KW-1133">Transmembrane helix</keyword>
<sequence length="794" mass="87624">MRSAAYIGTSMVLATAVIIRALHERANFYSACVYLAQSNACLMVLTNVALLGVCTGMLGLQRLFYGPLRPIEVEQLYEKAWFAITETCLAMTIFREEVGGWFLVMFVCLLIGKVWGWIGEGRVEILEQQPPSNPRLFHARLSVSLIISTLFDIFMLRYSINTVLRHARPNMMVMFAFEFAVLTITSMSTAARYTISLHEASVISHQIKDRRAQIRREREESQAQSATANQDTAPESQVDVAVAEDDIDSLDVDVPGWEEKGRWVFYLDLVTDFFKLILYLTFFCVLCMFYGMPIHIIRDVALTIRSFYKRITDFVRYRQATRDMNARYPDATSEEVAREDVCIICREEMRPWQQPNVQGAPQRDNGGAARPAPTTVDERLRPKKLPCGHILHFACLRSWLERQQNCPTCRRPVLVTGTVTRTQEQNQANQHGRAQPQPNLPQPPLPVQGNLPPPVAAQNVINLGPLRIAFGARQVQINPQQVNNEPNPPHQQGSVPIGTQIPRIANTFGIQRQAPGAQARTIANFSPTNLQAQIYQIEQQLVREINGLRIQQNQLQLVRALQGELARLRMAQASPDGLFNGTPFLGNQSGAVDMVPQTVPLGTSFSTIPQQQSFGTGHQNLPQGMTLPPGWTILPLQRLGDERSTNTSETSNTGIGVLPQPLATPAPVISSRHEGVAPANPRTANGNSSASSSSGEGVPPKTATPVPHINGHSKPESHREQTNGVFKASSNDSVTEVPRWGSAPNSPPMNSQEESSDAGTTSDSAKATESFTDNAQNKGKGKASTVEDSPEDLD</sequence>
<evidence type="ECO:0000256" key="2">
    <source>
        <dbReference type="ARBA" id="ARBA00004477"/>
    </source>
</evidence>
<evidence type="ECO:0000256" key="6">
    <source>
        <dbReference type="ARBA" id="ARBA00022679"/>
    </source>
</evidence>
<comment type="similarity">
    <text evidence="4">Belongs to the HRD1 family.</text>
</comment>
<keyword evidence="8" id="KW-0479">Metal-binding</keyword>
<feature type="transmembrane region" description="Helical" evidence="17">
    <location>
        <begin position="276"/>
        <end position="297"/>
    </location>
</feature>
<keyword evidence="10" id="KW-0833">Ubl conjugation pathway</keyword>
<evidence type="ECO:0000313" key="19">
    <source>
        <dbReference type="EMBL" id="KAK0515512.1"/>
    </source>
</evidence>
<evidence type="ECO:0000256" key="12">
    <source>
        <dbReference type="ARBA" id="ARBA00022833"/>
    </source>
</evidence>
<dbReference type="InterPro" id="IPR057992">
    <property type="entry name" value="TPR_SYVN1_N"/>
</dbReference>
<evidence type="ECO:0000256" key="3">
    <source>
        <dbReference type="ARBA" id="ARBA00004906"/>
    </source>
</evidence>
<keyword evidence="9 15" id="KW-0863">Zinc-finger</keyword>
<dbReference type="SMART" id="SM00184">
    <property type="entry name" value="RING"/>
    <property type="match status" value="1"/>
</dbReference>
<keyword evidence="14 17" id="KW-0472">Membrane</keyword>
<proteinExistence type="inferred from homology"/>
<dbReference type="InterPro" id="IPR013083">
    <property type="entry name" value="Znf_RING/FYVE/PHD"/>
</dbReference>
<feature type="region of interest" description="Disordered" evidence="16">
    <location>
        <begin position="422"/>
        <end position="453"/>
    </location>
</feature>
<dbReference type="EC" id="2.3.2.27" evidence="5"/>
<organism evidence="19 20">
    <name type="scientific">Cladonia borealis</name>
    <dbReference type="NCBI Taxonomy" id="184061"/>
    <lineage>
        <taxon>Eukaryota</taxon>
        <taxon>Fungi</taxon>
        <taxon>Dikarya</taxon>
        <taxon>Ascomycota</taxon>
        <taxon>Pezizomycotina</taxon>
        <taxon>Lecanoromycetes</taxon>
        <taxon>OSLEUM clade</taxon>
        <taxon>Lecanoromycetidae</taxon>
        <taxon>Lecanorales</taxon>
        <taxon>Lecanorineae</taxon>
        <taxon>Cladoniaceae</taxon>
        <taxon>Cladonia</taxon>
    </lineage>
</organism>
<evidence type="ECO:0000256" key="17">
    <source>
        <dbReference type="SAM" id="Phobius"/>
    </source>
</evidence>
<evidence type="ECO:0000256" key="13">
    <source>
        <dbReference type="ARBA" id="ARBA00022989"/>
    </source>
</evidence>
<evidence type="ECO:0000256" key="8">
    <source>
        <dbReference type="ARBA" id="ARBA00022723"/>
    </source>
</evidence>
<evidence type="ECO:0000256" key="10">
    <source>
        <dbReference type="ARBA" id="ARBA00022786"/>
    </source>
</evidence>
<evidence type="ECO:0000259" key="18">
    <source>
        <dbReference type="PROSITE" id="PS50089"/>
    </source>
</evidence>
<dbReference type="AlphaFoldDB" id="A0AA39R5X6"/>
<evidence type="ECO:0000256" key="15">
    <source>
        <dbReference type="PROSITE-ProRule" id="PRU00175"/>
    </source>
</evidence>
<feature type="region of interest" description="Disordered" evidence="16">
    <location>
        <begin position="354"/>
        <end position="377"/>
    </location>
</feature>
<comment type="catalytic activity">
    <reaction evidence="1">
        <text>S-ubiquitinyl-[E2 ubiquitin-conjugating enzyme]-L-cysteine + [acceptor protein]-L-lysine = [E2 ubiquitin-conjugating enzyme]-L-cysteine + N(6)-ubiquitinyl-[acceptor protein]-L-lysine.</text>
        <dbReference type="EC" id="2.3.2.27"/>
    </reaction>
</comment>
<dbReference type="Gene3D" id="3.30.40.10">
    <property type="entry name" value="Zinc/RING finger domain, C3HC4 (zinc finger)"/>
    <property type="match status" value="1"/>
</dbReference>
<evidence type="ECO:0000256" key="5">
    <source>
        <dbReference type="ARBA" id="ARBA00012483"/>
    </source>
</evidence>
<feature type="region of interest" description="Disordered" evidence="16">
    <location>
        <begin position="214"/>
        <end position="234"/>
    </location>
</feature>
<dbReference type="GO" id="GO:0036503">
    <property type="term" value="P:ERAD pathway"/>
    <property type="evidence" value="ECO:0007669"/>
    <property type="project" value="TreeGrafter"/>
</dbReference>
<dbReference type="CDD" id="cd16479">
    <property type="entry name" value="RING-H2_synoviolin"/>
    <property type="match status" value="1"/>
</dbReference>
<dbReference type="PROSITE" id="PS50089">
    <property type="entry name" value="ZF_RING_2"/>
    <property type="match status" value="1"/>
</dbReference>
<dbReference type="Pfam" id="PF13639">
    <property type="entry name" value="zf-RING_2"/>
    <property type="match status" value="1"/>
</dbReference>
<accession>A0AA39R5X6</accession>
<reference evidence="19" key="1">
    <citation type="submission" date="2023-03" db="EMBL/GenBank/DDBJ databases">
        <title>Complete genome of Cladonia borealis.</title>
        <authorList>
            <person name="Park H."/>
        </authorList>
    </citation>
    <scope>NUCLEOTIDE SEQUENCE</scope>
    <source>
        <strain evidence="19">ANT050790</strain>
    </source>
</reference>
<dbReference type="SUPFAM" id="SSF57850">
    <property type="entry name" value="RING/U-box"/>
    <property type="match status" value="1"/>
</dbReference>
<protein>
    <recommendedName>
        <fullName evidence="5">RING-type E3 ubiquitin transferase</fullName>
        <ecNumber evidence="5">2.3.2.27</ecNumber>
    </recommendedName>
</protein>
<feature type="transmembrane region" description="Helical" evidence="17">
    <location>
        <begin position="138"/>
        <end position="160"/>
    </location>
</feature>
<comment type="subcellular location">
    <subcellularLocation>
        <location evidence="2">Endoplasmic reticulum membrane</location>
        <topology evidence="2">Multi-pass membrane protein</topology>
    </subcellularLocation>
</comment>
<evidence type="ECO:0000256" key="7">
    <source>
        <dbReference type="ARBA" id="ARBA00022692"/>
    </source>
</evidence>
<evidence type="ECO:0000256" key="11">
    <source>
        <dbReference type="ARBA" id="ARBA00022824"/>
    </source>
</evidence>
<dbReference type="PANTHER" id="PTHR22763:SF184">
    <property type="entry name" value="E3 UBIQUITIN-PROTEIN LIGASE SYNOVIOLIN"/>
    <property type="match status" value="1"/>
</dbReference>
<gene>
    <name evidence="19" type="ORF">JMJ35_001546</name>
</gene>
<dbReference type="InterPro" id="IPR001841">
    <property type="entry name" value="Znf_RING"/>
</dbReference>
<feature type="compositionally biased region" description="Polar residues" evidence="16">
    <location>
        <begin position="222"/>
        <end position="234"/>
    </location>
</feature>
<evidence type="ECO:0000256" key="4">
    <source>
        <dbReference type="ARBA" id="ARBA00010089"/>
    </source>
</evidence>
<keyword evidence="12" id="KW-0862">Zinc</keyword>
<evidence type="ECO:0000256" key="16">
    <source>
        <dbReference type="SAM" id="MobiDB-lite"/>
    </source>
</evidence>